<organism evidence="1 2">
    <name type="scientific">Escherichia coli</name>
    <dbReference type="NCBI Taxonomy" id="562"/>
    <lineage>
        <taxon>Bacteria</taxon>
        <taxon>Pseudomonadati</taxon>
        <taxon>Pseudomonadota</taxon>
        <taxon>Gammaproteobacteria</taxon>
        <taxon>Enterobacterales</taxon>
        <taxon>Enterobacteriaceae</taxon>
        <taxon>Escherichia</taxon>
    </lineage>
</organism>
<evidence type="ECO:0000313" key="1">
    <source>
        <dbReference type="EMBL" id="STJ78801.1"/>
    </source>
</evidence>
<dbReference type="Proteomes" id="UP000254785">
    <property type="component" value="Unassembled WGS sequence"/>
</dbReference>
<dbReference type="EMBL" id="UGDC01000003">
    <property type="protein sequence ID" value="STJ78801.1"/>
    <property type="molecule type" value="Genomic_DNA"/>
</dbReference>
<name>A0A376Y333_ECOLX</name>
<accession>A0A376Y333</accession>
<protein>
    <submittedName>
        <fullName evidence="1">Uncharacterized protein</fullName>
    </submittedName>
</protein>
<evidence type="ECO:0000313" key="2">
    <source>
        <dbReference type="Proteomes" id="UP000254785"/>
    </source>
</evidence>
<proteinExistence type="predicted"/>
<sequence length="40" mass="5010">MYSAHWHMHLYSNELNFIKVVAILEYKYFSLDMKVYMMVY</sequence>
<dbReference type="AlphaFoldDB" id="A0A376Y333"/>
<reference evidence="1 2" key="1">
    <citation type="submission" date="2018-06" db="EMBL/GenBank/DDBJ databases">
        <authorList>
            <consortium name="Pathogen Informatics"/>
            <person name="Doyle S."/>
        </authorList>
    </citation>
    <scope>NUCLEOTIDE SEQUENCE [LARGE SCALE GENOMIC DNA]</scope>
    <source>
        <strain evidence="1 2">NCTC9117</strain>
    </source>
</reference>
<gene>
    <name evidence="1" type="ORF">NCTC9117_01347</name>
</gene>